<keyword evidence="1" id="KW-0812">Transmembrane</keyword>
<evidence type="ECO:0008006" key="5">
    <source>
        <dbReference type="Google" id="ProtNLM"/>
    </source>
</evidence>
<evidence type="ECO:0000256" key="2">
    <source>
        <dbReference type="SAM" id="SignalP"/>
    </source>
</evidence>
<keyword evidence="2" id="KW-0732">Signal</keyword>
<dbReference type="VEuPathDB" id="TriTrypDB:ADEAN_000137200"/>
<evidence type="ECO:0000256" key="1">
    <source>
        <dbReference type="SAM" id="Phobius"/>
    </source>
</evidence>
<dbReference type="AlphaFoldDB" id="A0A7G2C2A0"/>
<feature type="signal peptide" evidence="2">
    <location>
        <begin position="1"/>
        <end position="21"/>
    </location>
</feature>
<dbReference type="EMBL" id="LR877146">
    <property type="protein sequence ID" value="CAD2213928.1"/>
    <property type="molecule type" value="Genomic_DNA"/>
</dbReference>
<feature type="chain" id="PRO_5028984238" description="Cardiolipin synthase N-terminal domain-containing protein" evidence="2">
    <location>
        <begin position="22"/>
        <end position="89"/>
    </location>
</feature>
<dbReference type="Proteomes" id="UP000515908">
    <property type="component" value="Chromosome 02"/>
</dbReference>
<keyword evidence="4" id="KW-1185">Reference proteome</keyword>
<gene>
    <name evidence="3" type="ORF">ADEAN_000137200</name>
</gene>
<keyword evidence="1" id="KW-0472">Membrane</keyword>
<feature type="transmembrane region" description="Helical" evidence="1">
    <location>
        <begin position="31"/>
        <end position="51"/>
    </location>
</feature>
<evidence type="ECO:0000313" key="3">
    <source>
        <dbReference type="EMBL" id="CAD2213928.1"/>
    </source>
</evidence>
<accession>A0A7G2C2A0</accession>
<reference evidence="3 4" key="1">
    <citation type="submission" date="2020-08" db="EMBL/GenBank/DDBJ databases">
        <authorList>
            <person name="Newling K."/>
            <person name="Davey J."/>
            <person name="Forrester S."/>
        </authorList>
    </citation>
    <scope>NUCLEOTIDE SEQUENCE [LARGE SCALE GENOMIC DNA]</scope>
    <source>
        <strain evidence="4">Crithidia deanei Carvalho (ATCC PRA-265)</strain>
    </source>
</reference>
<keyword evidence="1" id="KW-1133">Transmembrane helix</keyword>
<proteinExistence type="predicted"/>
<organism evidence="3 4">
    <name type="scientific">Angomonas deanei</name>
    <dbReference type="NCBI Taxonomy" id="59799"/>
    <lineage>
        <taxon>Eukaryota</taxon>
        <taxon>Discoba</taxon>
        <taxon>Euglenozoa</taxon>
        <taxon>Kinetoplastea</taxon>
        <taxon>Metakinetoplastina</taxon>
        <taxon>Trypanosomatida</taxon>
        <taxon>Trypanosomatidae</taxon>
        <taxon>Strigomonadinae</taxon>
        <taxon>Angomonas</taxon>
    </lineage>
</organism>
<evidence type="ECO:0000313" key="4">
    <source>
        <dbReference type="Proteomes" id="UP000515908"/>
    </source>
</evidence>
<name>A0A7G2C2A0_9TRYP</name>
<protein>
    <recommendedName>
        <fullName evidence="5">Cardiolipin synthase N-terminal domain-containing protein</fullName>
    </recommendedName>
</protein>
<sequence>MLSTAVFLIISFLTFALLVAAEEKKEKEFPLVWLCLGISVPGAIAVLYAGYRRPETLQLEGMTVMQAVERDLCDPMGEKSDPVGVEIRD</sequence>